<protein>
    <submittedName>
        <fullName evidence="1">DUF2642 domain-containing protein</fullName>
    </submittedName>
</protein>
<organism evidence="1 2">
    <name type="scientific">Fictibacillus iocasae</name>
    <dbReference type="NCBI Taxonomy" id="2715437"/>
    <lineage>
        <taxon>Bacteria</taxon>
        <taxon>Bacillati</taxon>
        <taxon>Bacillota</taxon>
        <taxon>Bacilli</taxon>
        <taxon>Bacillales</taxon>
        <taxon>Fictibacillaceae</taxon>
        <taxon>Fictibacillus</taxon>
    </lineage>
</organism>
<keyword evidence="2" id="KW-1185">Reference proteome</keyword>
<proteinExistence type="predicted"/>
<evidence type="ECO:0000313" key="2">
    <source>
        <dbReference type="Proteomes" id="UP001596549"/>
    </source>
</evidence>
<dbReference type="Proteomes" id="UP001596549">
    <property type="component" value="Unassembled WGS sequence"/>
</dbReference>
<comment type="caution">
    <text evidence="1">The sequence shown here is derived from an EMBL/GenBank/DDBJ whole genome shotgun (WGS) entry which is preliminary data.</text>
</comment>
<gene>
    <name evidence="1" type="ORF">ACFQPF_04525</name>
</gene>
<dbReference type="EMBL" id="JBHTCP010000009">
    <property type="protein sequence ID" value="MFC7370932.1"/>
    <property type="molecule type" value="Genomic_DNA"/>
</dbReference>
<accession>A0ABW2NMC2</accession>
<dbReference type="RefSeq" id="WP_379747002.1">
    <property type="nucleotide sequence ID" value="NZ_JBHTCP010000009.1"/>
</dbReference>
<evidence type="ECO:0000313" key="1">
    <source>
        <dbReference type="EMBL" id="MFC7370932.1"/>
    </source>
</evidence>
<reference evidence="2" key="1">
    <citation type="journal article" date="2019" name="Int. J. Syst. Evol. Microbiol.">
        <title>The Global Catalogue of Microorganisms (GCM) 10K type strain sequencing project: providing services to taxonomists for standard genome sequencing and annotation.</title>
        <authorList>
            <consortium name="The Broad Institute Genomics Platform"/>
            <consortium name="The Broad Institute Genome Sequencing Center for Infectious Disease"/>
            <person name="Wu L."/>
            <person name="Ma J."/>
        </authorList>
    </citation>
    <scope>NUCLEOTIDE SEQUENCE [LARGE SCALE GENOMIC DNA]</scope>
    <source>
        <strain evidence="2">NBRC 106396</strain>
    </source>
</reference>
<sequence length="222" mass="25645">MSIINQNTGENIEVTLSGNLVLKGILIEVGTDIMVIYNGKDFYYIPLVHTQYIRFHQDTENEVIKQPDEWPIGQQDNAISVRKTLTNSKGIFSEIYVNNHQPIHGYVTGVMNDYFLFFSPVHKLVCIPLQHFKWLMPYHDNERPYSLKNEEFPLVPISVSSARTFEEQMRRNLGKIAVFDLGKEPRKIGKLVSIHNQQVELSIARSETLFTNLQHVHCVSFL</sequence>
<name>A0ABW2NMC2_9BACL</name>